<sequence length="338" mass="39275">MKLEKRNTFSNDIIFIDGLWGTGKSLLGPIVSGMAGVEKVKVESLYEYVSWLFHLKKIDLDGALWMLRTYADCSQYHNVIGRETNLRWSDDTGLKNSHDKLKIIFRLFLGEGDSKVAEINKENLAFCAMSHMLMLSPDLLSLAYGSRVKIIEVVRHPLYMVNHFASYLERFESPREFTMSFYVNDIKVPWFVKGWEKEYLTANLTERAVLCITRTYPWLLKNIEKVKNLGLQVLDLSFEEIVFNTDATLNKLKSFTDRDHSRRIKSILNRQSLPRESISDGKGHAGYGWKKDRRPESEMYSDLVELVQKNCSPSVFRELNKTIKLYNNRYPSKLAEFV</sequence>
<dbReference type="Gene3D" id="3.40.50.300">
    <property type="entry name" value="P-loop containing nucleotide triphosphate hydrolases"/>
    <property type="match status" value="1"/>
</dbReference>
<protein>
    <recommendedName>
        <fullName evidence="3">Sulfotransferase domain-containing protein</fullName>
    </recommendedName>
</protein>
<accession>A0A2M9Y2A1</accession>
<evidence type="ECO:0000313" key="2">
    <source>
        <dbReference type="Proteomes" id="UP000297891"/>
    </source>
</evidence>
<dbReference type="Proteomes" id="UP000297891">
    <property type="component" value="Unassembled WGS sequence"/>
</dbReference>
<organism evidence="1 2">
    <name type="scientific">Leptospira brenneri</name>
    <dbReference type="NCBI Taxonomy" id="2023182"/>
    <lineage>
        <taxon>Bacteria</taxon>
        <taxon>Pseudomonadati</taxon>
        <taxon>Spirochaetota</taxon>
        <taxon>Spirochaetia</taxon>
        <taxon>Leptospirales</taxon>
        <taxon>Leptospiraceae</taxon>
        <taxon>Leptospira</taxon>
    </lineage>
</organism>
<dbReference type="InterPro" id="IPR027417">
    <property type="entry name" value="P-loop_NTPase"/>
</dbReference>
<dbReference type="SUPFAM" id="SSF52540">
    <property type="entry name" value="P-loop containing nucleoside triphosphate hydrolases"/>
    <property type="match status" value="1"/>
</dbReference>
<comment type="caution">
    <text evidence="1">The sequence shown here is derived from an EMBL/GenBank/DDBJ whole genome shotgun (WGS) entry which is preliminary data.</text>
</comment>
<dbReference type="EMBL" id="RQFP01000014">
    <property type="protein sequence ID" value="TGK92008.1"/>
    <property type="molecule type" value="Genomic_DNA"/>
</dbReference>
<reference evidence="1" key="1">
    <citation type="journal article" date="2019" name="PLoS Negl. Trop. Dis.">
        <title>Revisiting the worldwide diversity of Leptospira species in the environment.</title>
        <authorList>
            <person name="Vincent A.T."/>
            <person name="Schiettekatte O."/>
            <person name="Bourhy P."/>
            <person name="Veyrier F.J."/>
            <person name="Picardeau M."/>
        </authorList>
    </citation>
    <scope>NUCLEOTIDE SEQUENCE [LARGE SCALE GENOMIC DNA]</scope>
    <source>
        <strain evidence="1">201800277</strain>
    </source>
</reference>
<evidence type="ECO:0008006" key="3">
    <source>
        <dbReference type="Google" id="ProtNLM"/>
    </source>
</evidence>
<dbReference type="AlphaFoldDB" id="A0A2M9Y2A1"/>
<gene>
    <name evidence="1" type="ORF">EHQ30_17665</name>
</gene>
<evidence type="ECO:0000313" key="1">
    <source>
        <dbReference type="EMBL" id="TGK92008.1"/>
    </source>
</evidence>
<name>A0A2M9Y2A1_9LEPT</name>
<proteinExistence type="predicted"/>
<keyword evidence="2" id="KW-1185">Reference proteome</keyword>
<dbReference type="OrthoDB" id="10020135at2"/>
<dbReference type="RefSeq" id="WP_100790825.1">
    <property type="nucleotide sequence ID" value="NZ_NPDQ01000004.1"/>
</dbReference>